<dbReference type="OrthoDB" id="2535938at2759"/>
<proteinExistence type="predicted"/>
<gene>
    <name evidence="1" type="ORF">FOMPIDRAFT_1137626</name>
</gene>
<accession>S8DHU7</accession>
<reference evidence="1 2" key="1">
    <citation type="journal article" date="2012" name="Science">
        <title>The Paleozoic origin of enzymatic lignin decomposition reconstructed from 31 fungal genomes.</title>
        <authorList>
            <person name="Floudas D."/>
            <person name="Binder M."/>
            <person name="Riley R."/>
            <person name="Barry K."/>
            <person name="Blanchette R.A."/>
            <person name="Henrissat B."/>
            <person name="Martinez A.T."/>
            <person name="Otillar R."/>
            <person name="Spatafora J.W."/>
            <person name="Yadav J.S."/>
            <person name="Aerts A."/>
            <person name="Benoit I."/>
            <person name="Boyd A."/>
            <person name="Carlson A."/>
            <person name="Copeland A."/>
            <person name="Coutinho P.M."/>
            <person name="de Vries R.P."/>
            <person name="Ferreira P."/>
            <person name="Findley K."/>
            <person name="Foster B."/>
            <person name="Gaskell J."/>
            <person name="Glotzer D."/>
            <person name="Gorecki P."/>
            <person name="Heitman J."/>
            <person name="Hesse C."/>
            <person name="Hori C."/>
            <person name="Igarashi K."/>
            <person name="Jurgens J.A."/>
            <person name="Kallen N."/>
            <person name="Kersten P."/>
            <person name="Kohler A."/>
            <person name="Kuees U."/>
            <person name="Kumar T.K.A."/>
            <person name="Kuo A."/>
            <person name="LaButti K."/>
            <person name="Larrondo L.F."/>
            <person name="Lindquist E."/>
            <person name="Ling A."/>
            <person name="Lombard V."/>
            <person name="Lucas S."/>
            <person name="Lundell T."/>
            <person name="Martin R."/>
            <person name="McLaughlin D.J."/>
            <person name="Morgenstern I."/>
            <person name="Morin E."/>
            <person name="Murat C."/>
            <person name="Nagy L.G."/>
            <person name="Nolan M."/>
            <person name="Ohm R.A."/>
            <person name="Patyshakuliyeva A."/>
            <person name="Rokas A."/>
            <person name="Ruiz-Duenas F.J."/>
            <person name="Sabat G."/>
            <person name="Salamov A."/>
            <person name="Samejima M."/>
            <person name="Schmutz J."/>
            <person name="Slot J.C."/>
            <person name="St John F."/>
            <person name="Stenlid J."/>
            <person name="Sun H."/>
            <person name="Sun S."/>
            <person name="Syed K."/>
            <person name="Tsang A."/>
            <person name="Wiebenga A."/>
            <person name="Young D."/>
            <person name="Pisabarro A."/>
            <person name="Eastwood D.C."/>
            <person name="Martin F."/>
            <person name="Cullen D."/>
            <person name="Grigoriev I.V."/>
            <person name="Hibbett D.S."/>
        </authorList>
    </citation>
    <scope>NUCLEOTIDE SEQUENCE</scope>
    <source>
        <strain evidence="2">FP-58527</strain>
    </source>
</reference>
<dbReference type="eggNOG" id="ENOG502SNT8">
    <property type="taxonomic scope" value="Eukaryota"/>
</dbReference>
<dbReference type="EMBL" id="KE504482">
    <property type="protein sequence ID" value="EPS92557.1"/>
    <property type="molecule type" value="Genomic_DNA"/>
</dbReference>
<keyword evidence="2" id="KW-1185">Reference proteome</keyword>
<evidence type="ECO:0000313" key="2">
    <source>
        <dbReference type="Proteomes" id="UP000015241"/>
    </source>
</evidence>
<feature type="non-terminal residue" evidence="1">
    <location>
        <position position="469"/>
    </location>
</feature>
<dbReference type="Proteomes" id="UP000015241">
    <property type="component" value="Unassembled WGS sequence"/>
</dbReference>
<protein>
    <submittedName>
        <fullName evidence="1">Uncharacterized protein</fullName>
    </submittedName>
</protein>
<dbReference type="InParanoid" id="S8DHU7"/>
<dbReference type="STRING" id="743788.S8DHU7"/>
<evidence type="ECO:0000313" key="1">
    <source>
        <dbReference type="EMBL" id="EPS92557.1"/>
    </source>
</evidence>
<dbReference type="AlphaFoldDB" id="S8DHU7"/>
<organism evidence="1 2">
    <name type="scientific">Fomitopsis schrenkii</name>
    <name type="common">Brown rot fungus</name>
    <dbReference type="NCBI Taxonomy" id="2126942"/>
    <lineage>
        <taxon>Eukaryota</taxon>
        <taxon>Fungi</taxon>
        <taxon>Dikarya</taxon>
        <taxon>Basidiomycota</taxon>
        <taxon>Agaricomycotina</taxon>
        <taxon>Agaricomycetes</taxon>
        <taxon>Polyporales</taxon>
        <taxon>Fomitopsis</taxon>
    </lineage>
</organism>
<dbReference type="HOGENOM" id="CLU_027015_0_0_1"/>
<name>S8DHU7_FOMSC</name>
<sequence length="469" mass="51707">MFTLTAHDVREDIAGCGELALTPQQWFFGQGTGDTLAQLVRKCKDMDSKRGAVDFQYMLSLMRLSFHCARCCSSSDVNLTALWQEYLSKEQSPPTVRSLQKWYSKGSKLARLAAGGSIYLLLWLAYTNLHAPFVQADGNLASDSANILRSPDSETPLGLLVRRTIIPTTQFLADHIHFKMGDIFPTELLNFLGIASDSLCSDLNASDCLFSALPSNTFKALPRDMEAWAVFTNADSSIHPLSPLTPLSQLIPLDRITSSSLASAPCPNLPTSVSHSPRSTAASQIAVIKCGFDLENPRNKHFEAPRQKAKKSRWTDLQRDLAAQAEEPSSLLDLESQLQDRFIDGVRSNSQGYIHIACSLLTRLNRDVLTIRSSNDGLVASICRSLPADLRSELAGRLAASFEPGALKDIDTSKVDSDPVFQALHFSWYNHHCTSGQDAPTDVPPMTIRRTGGLKTNYHQFIPYPSKDM</sequence>